<dbReference type="EMBL" id="MF974398">
    <property type="protein sequence ID" value="AVH81620.1"/>
    <property type="molecule type" value="Genomic_DNA"/>
</dbReference>
<reference evidence="1" key="1">
    <citation type="journal article" date="2018" name="Sci. Rep.">
        <title>Characterization of LE3 and LE4, the only lytic phages known to infect the spirochete Leptospira.</title>
        <authorList>
            <person name="Schiettekatte O."/>
            <person name="Vincent A.T."/>
            <person name="Malosse C."/>
            <person name="Lechat P."/>
            <person name="Chamot-Rooke J."/>
            <person name="Veyrier F.J."/>
            <person name="Picardeau M."/>
            <person name="Bourhy P."/>
        </authorList>
    </citation>
    <scope>NUCLEOTIDE SEQUENCE</scope>
    <source>
        <plasmid evidence="1">p2_L200901116</plasmid>
    </source>
</reference>
<name>A0A343US47_9LEPT</name>
<keyword evidence="1" id="KW-0614">Plasmid</keyword>
<geneLocation type="plasmid" evidence="1">
    <name>p2_L200901116</name>
</geneLocation>
<accession>A0A343US47</accession>
<dbReference type="AlphaFoldDB" id="A0A343US47"/>
<protein>
    <submittedName>
        <fullName evidence="1">Uncharacterized protein</fullName>
    </submittedName>
</protein>
<proteinExistence type="predicted"/>
<evidence type="ECO:0000313" key="1">
    <source>
        <dbReference type="EMBL" id="AVH81620.1"/>
    </source>
</evidence>
<organism evidence="1">
    <name type="scientific">Leptospira mayottensis 200901116</name>
    <dbReference type="NCBI Taxonomy" id="1192864"/>
    <lineage>
        <taxon>Bacteria</taxon>
        <taxon>Pseudomonadati</taxon>
        <taxon>Spirochaetota</taxon>
        <taxon>Spirochaetia</taxon>
        <taxon>Leptospirales</taxon>
        <taxon>Leptospiraceae</taxon>
        <taxon>Leptospira</taxon>
    </lineage>
</organism>
<sequence length="76" mass="8660">MKIESHKQASEVSAALKNYHLSYVEEQVRLAGSWENLGLKLGVNSSTLYKIWKRASLSPIIRLSNKIYEVLDKPTK</sequence>